<dbReference type="EMBL" id="QAPG01000281">
    <property type="protein sequence ID" value="TDZ29353.1"/>
    <property type="molecule type" value="Genomic_DNA"/>
</dbReference>
<comment type="caution">
    <text evidence="2">The sequence shown here is derived from an EMBL/GenBank/DDBJ whole genome shotgun (WGS) entry which is preliminary data.</text>
</comment>
<evidence type="ECO:0000313" key="2">
    <source>
        <dbReference type="EMBL" id="TDZ29353.1"/>
    </source>
</evidence>
<gene>
    <name evidence="2" type="ORF">C8035_v011281</name>
</gene>
<evidence type="ECO:0000313" key="3">
    <source>
        <dbReference type="Proteomes" id="UP000295083"/>
    </source>
</evidence>
<reference evidence="2 3" key="1">
    <citation type="submission" date="2018-11" db="EMBL/GenBank/DDBJ databases">
        <title>Genome sequence and assembly of Colletotrichum spinosum.</title>
        <authorList>
            <person name="Gan P."/>
            <person name="Shirasu K."/>
        </authorList>
    </citation>
    <scope>NUCLEOTIDE SEQUENCE [LARGE SCALE GENOMIC DNA]</scope>
    <source>
        <strain evidence="2 3">CBS 515.97</strain>
    </source>
</reference>
<keyword evidence="3" id="KW-1185">Reference proteome</keyword>
<name>A0A4R8Q6H1_9PEZI</name>
<evidence type="ECO:0000259" key="1">
    <source>
        <dbReference type="Pfam" id="PF20183"/>
    </source>
</evidence>
<sequence>MPTHDLYRPGQWYSLPPELATMVLENLHRQQRKKGLSSYVRVCKQWQYVLEKENFRRLKLRASCLESFEEVVSPRVRDLVRHVWLNVKLLSYEDKTNWQFSTTEEDSMMEKAVGKLLAVLKTWRSTGNGLTLELTAQSPTDQLWYRHLHYGAHGEEEGEGIDAKMSGHDTDVCHDGQQQSLRRHQPLMRIHAPIYLLPKELPQVDAVTRILLRRQFRRQFSYCSMNNLLASLPRLECLVYEPWSALWHHSSWRHAHTNNDLGPKTLKRLSLFENRHEVIDPIVSGVGSHHFIGNIFHKPASSSDAVVRRSSSLEHLSVAFMIEAQHFFHKCRAQQRWERLESLVLTSTLLGPAMDAALITTVSGVLVAAGAAALRTPNLRTMAIWNAGVDFAGVFLYQRDSKASIS</sequence>
<dbReference type="InterPro" id="IPR046676">
    <property type="entry name" value="DUF6546"/>
</dbReference>
<feature type="domain" description="DUF6546" evidence="1">
    <location>
        <begin position="263"/>
        <end position="404"/>
    </location>
</feature>
<organism evidence="2 3">
    <name type="scientific">Colletotrichum spinosum</name>
    <dbReference type="NCBI Taxonomy" id="1347390"/>
    <lineage>
        <taxon>Eukaryota</taxon>
        <taxon>Fungi</taxon>
        <taxon>Dikarya</taxon>
        <taxon>Ascomycota</taxon>
        <taxon>Pezizomycotina</taxon>
        <taxon>Sordariomycetes</taxon>
        <taxon>Hypocreomycetidae</taxon>
        <taxon>Glomerellales</taxon>
        <taxon>Glomerellaceae</taxon>
        <taxon>Colletotrichum</taxon>
        <taxon>Colletotrichum orbiculare species complex</taxon>
    </lineage>
</organism>
<dbReference type="Proteomes" id="UP000295083">
    <property type="component" value="Unassembled WGS sequence"/>
</dbReference>
<proteinExistence type="predicted"/>
<dbReference type="Pfam" id="PF20183">
    <property type="entry name" value="DUF6546"/>
    <property type="match status" value="1"/>
</dbReference>
<dbReference type="AlphaFoldDB" id="A0A4R8Q6H1"/>
<accession>A0A4R8Q6H1</accession>
<protein>
    <recommendedName>
        <fullName evidence="1">DUF6546 domain-containing protein</fullName>
    </recommendedName>
</protein>